<organism evidence="3">
    <name type="scientific">uncultured Alphaproteobacteria bacterium</name>
    <dbReference type="NCBI Taxonomy" id="91750"/>
    <lineage>
        <taxon>Bacteria</taxon>
        <taxon>Pseudomonadati</taxon>
        <taxon>Pseudomonadota</taxon>
        <taxon>Alphaproteobacteria</taxon>
        <taxon>environmental samples</taxon>
    </lineage>
</organism>
<dbReference type="PROSITE" id="PS50880">
    <property type="entry name" value="TOPRIM"/>
    <property type="match status" value="1"/>
</dbReference>
<dbReference type="InterPro" id="IPR034154">
    <property type="entry name" value="TOPRIM_DnaG/twinkle"/>
</dbReference>
<evidence type="ECO:0000259" key="2">
    <source>
        <dbReference type="PROSITE" id="PS51199"/>
    </source>
</evidence>
<dbReference type="GO" id="GO:0003697">
    <property type="term" value="F:single-stranded DNA binding"/>
    <property type="evidence" value="ECO:0007669"/>
    <property type="project" value="InterPro"/>
</dbReference>
<dbReference type="SUPFAM" id="SSF56731">
    <property type="entry name" value="DNA primase core"/>
    <property type="match status" value="1"/>
</dbReference>
<dbReference type="GO" id="GO:0043139">
    <property type="term" value="F:5'-3' DNA helicase activity"/>
    <property type="evidence" value="ECO:0007669"/>
    <property type="project" value="InterPro"/>
</dbReference>
<dbReference type="PANTHER" id="PTHR12873:SF0">
    <property type="entry name" value="TWINKLE MTDNA HELICASE"/>
    <property type="match status" value="1"/>
</dbReference>
<dbReference type="GO" id="GO:0005524">
    <property type="term" value="F:ATP binding"/>
    <property type="evidence" value="ECO:0007669"/>
    <property type="project" value="InterPro"/>
</dbReference>
<feature type="domain" description="SF4 helicase" evidence="2">
    <location>
        <begin position="270"/>
        <end position="534"/>
    </location>
</feature>
<accession>A0A1B0Z1L6</accession>
<protein>
    <submittedName>
        <fullName evidence="3">DNA primase</fullName>
    </submittedName>
</protein>
<dbReference type="InterPro" id="IPR046394">
    <property type="entry name" value="Helic_Prim_T7"/>
</dbReference>
<dbReference type="InterPro" id="IPR007694">
    <property type="entry name" value="DNA_helicase_DnaB-like_C"/>
</dbReference>
<dbReference type="EMBL" id="KT997797">
    <property type="protein sequence ID" value="ANO58083.1"/>
    <property type="molecule type" value="Genomic_DNA"/>
</dbReference>
<reference evidence="3" key="1">
    <citation type="submission" date="2015-11" db="EMBL/GenBank/DDBJ databases">
        <title>Genomes of Abundant and Widespread Viruses from the Deep Ocean.</title>
        <authorList>
            <person name="Mizuno C.M."/>
            <person name="Ghai R."/>
            <person name="Saghai A."/>
            <person name="Lopez-Garcia P."/>
            <person name="Rodriguez-Valera F."/>
        </authorList>
    </citation>
    <scope>NUCLEOTIDE SEQUENCE</scope>
</reference>
<evidence type="ECO:0000313" key="3">
    <source>
        <dbReference type="EMBL" id="ANO58083.1"/>
    </source>
</evidence>
<dbReference type="SMART" id="SM00493">
    <property type="entry name" value="TOPRIM"/>
    <property type="match status" value="1"/>
</dbReference>
<dbReference type="InterPro" id="IPR006171">
    <property type="entry name" value="TOPRIM_dom"/>
</dbReference>
<dbReference type="Gene3D" id="3.40.50.300">
    <property type="entry name" value="P-loop containing nucleotide triphosphate hydrolases"/>
    <property type="match status" value="1"/>
</dbReference>
<feature type="domain" description="Toprim" evidence="1">
    <location>
        <begin position="144"/>
        <end position="231"/>
    </location>
</feature>
<evidence type="ECO:0000259" key="1">
    <source>
        <dbReference type="PROSITE" id="PS50880"/>
    </source>
</evidence>
<dbReference type="InterPro" id="IPR027032">
    <property type="entry name" value="Twinkle-like"/>
</dbReference>
<dbReference type="SUPFAM" id="SSF57783">
    <property type="entry name" value="Zinc beta-ribbon"/>
    <property type="match status" value="1"/>
</dbReference>
<proteinExistence type="inferred from homology"/>
<dbReference type="PANTHER" id="PTHR12873">
    <property type="entry name" value="T7-LIKE MITOCHONDRIAL DNA HELICASE"/>
    <property type="match status" value="1"/>
</dbReference>
<dbReference type="Pfam" id="PF13155">
    <property type="entry name" value="Toprim_2"/>
    <property type="match status" value="1"/>
</dbReference>
<dbReference type="Gene3D" id="2.20.25.180">
    <property type="match status" value="1"/>
</dbReference>
<dbReference type="Gene3D" id="3.40.1360.10">
    <property type="match status" value="1"/>
</dbReference>
<dbReference type="Pfam" id="PF03796">
    <property type="entry name" value="DnaB_C"/>
    <property type="match status" value="1"/>
</dbReference>
<sequence length="543" mass="61810">MMNETDEEVTFLNYEQCPECRTNHRDNAGDNLARYSDGHGYCFSCHYFEKSEEELKTEFKEKTDMITGDYKNLVKRKIDTETCKHFGYQIGNYNNQPVHIAPYYNKEHELIAQHIRFPNKKFIWLGDMDEVGLFGQNKWRDSGKMVVICEGEIDAMSVSKIQGNKWPVVSVPSGSASAKKYIKKSLEWLEKFENVIFLFDNDKAGKKASVECAKLLSPRKAKIGRLPLKDANEMLVKEKTRELVDSIWGASTYTPEGIVAGKDTWDLLIRDDSKYSTPYLWDGLNNKLKGIRTGEIVTLTAGSGTGKSQICREIAFDLIEKGNTIGYVALEEGVTRSVRGLVSIPLNKLIHLPDVRKQVPEKDIKEAWDKIKSKCYFYDHFGSTESGNLLNKIRYLVRGCGCKYIVLDHLSIIISGLEGESERRVIDNTMTNLRSLVEELKFGLILVSHLKRPEGKKGHEEGALTSLSHLRGSHGIAQLSDIVLGCERNQQSDEYKDTMTVRVLKNRYTGETGICTYLHYDKETGRLSEGKFNAQEEIRETYK</sequence>
<dbReference type="SUPFAM" id="SSF52540">
    <property type="entry name" value="P-loop containing nucleoside triphosphate hydrolases"/>
    <property type="match status" value="1"/>
</dbReference>
<dbReference type="Pfam" id="PF21268">
    <property type="entry name" value="Helic-prim_T7_N"/>
    <property type="match status" value="1"/>
</dbReference>
<dbReference type="CDD" id="cd19483">
    <property type="entry name" value="RecA-like_Gp4D_helicase"/>
    <property type="match status" value="1"/>
</dbReference>
<name>A0A1B0Z1L6_9PROT</name>
<dbReference type="PROSITE" id="PS51199">
    <property type="entry name" value="SF4_HELICASE"/>
    <property type="match status" value="1"/>
</dbReference>
<dbReference type="Gene3D" id="2.20.25.10">
    <property type="match status" value="1"/>
</dbReference>
<dbReference type="InterPro" id="IPR048774">
    <property type="entry name" value="Helic-prim_T7_N"/>
</dbReference>
<dbReference type="CDD" id="cd01029">
    <property type="entry name" value="TOPRIM_primases"/>
    <property type="match status" value="1"/>
</dbReference>
<dbReference type="GO" id="GO:0006260">
    <property type="term" value="P:DNA replication"/>
    <property type="evidence" value="ECO:0007669"/>
    <property type="project" value="InterPro"/>
</dbReference>
<dbReference type="HAMAP" id="MF_04154">
    <property type="entry name" value="Helic_Prim_T7"/>
    <property type="match status" value="1"/>
</dbReference>
<dbReference type="AlphaFoldDB" id="A0A1B0Z1L6"/>
<dbReference type="InterPro" id="IPR027417">
    <property type="entry name" value="P-loop_NTPase"/>
</dbReference>